<dbReference type="RefSeq" id="WP_027889899.1">
    <property type="nucleotide sequence ID" value="NZ_LT906446.1"/>
</dbReference>
<reference evidence="2 3" key="1">
    <citation type="submission" date="2017-06" db="EMBL/GenBank/DDBJ databases">
        <authorList>
            <consortium name="Pathogen Informatics"/>
        </authorList>
    </citation>
    <scope>NUCLEOTIDE SEQUENCE [LARGE SCALE GENOMIC DNA]</scope>
    <source>
        <strain evidence="2 3">NCTC10570</strain>
    </source>
</reference>
<gene>
    <name evidence="2" type="ORF">SAMEA4364220_00172</name>
</gene>
<evidence type="ECO:0000256" key="1">
    <source>
        <dbReference type="SAM" id="SignalP"/>
    </source>
</evidence>
<sequence length="192" mass="22083">MKYVKIIMLTMCMVFCMTAISFASSFQTTDTKYGTIGSEGISGSFVENGYNIKIAFVPSGSQMTMYVGKDNNVIYNAKFAYHKYLRIDQVYDNNSGKYAYIIKASDYMDGGDGFVYLMGYDTQKDTWQVYVNPANYYNPLGKNAEPFIYESDGDIVLAYFQMGLHQPAQEYHFFWDENSNWFGYKDYGIVQH</sequence>
<organism evidence="2 3">
    <name type="scientific">Megamonas hypermegale</name>
    <dbReference type="NCBI Taxonomy" id="158847"/>
    <lineage>
        <taxon>Bacteria</taxon>
        <taxon>Bacillati</taxon>
        <taxon>Bacillota</taxon>
        <taxon>Negativicutes</taxon>
        <taxon>Selenomonadales</taxon>
        <taxon>Selenomonadaceae</taxon>
        <taxon>Megamonas</taxon>
    </lineage>
</organism>
<dbReference type="AlphaFoldDB" id="A0A239T935"/>
<keyword evidence="3" id="KW-1185">Reference proteome</keyword>
<protein>
    <submittedName>
        <fullName evidence="2">Uncharacterized protein</fullName>
    </submittedName>
</protein>
<dbReference type="eggNOG" id="ENOG5033BUB">
    <property type="taxonomic scope" value="Bacteria"/>
</dbReference>
<name>A0A239T935_9FIRM</name>
<dbReference type="GeneID" id="78506215"/>
<evidence type="ECO:0000313" key="2">
    <source>
        <dbReference type="EMBL" id="SNU94231.1"/>
    </source>
</evidence>
<dbReference type="EMBL" id="LT906446">
    <property type="protein sequence ID" value="SNU94231.1"/>
    <property type="molecule type" value="Genomic_DNA"/>
</dbReference>
<proteinExistence type="predicted"/>
<accession>A0A239T935</accession>
<feature type="signal peptide" evidence="1">
    <location>
        <begin position="1"/>
        <end position="23"/>
    </location>
</feature>
<feature type="chain" id="PRO_5011244087" evidence="1">
    <location>
        <begin position="24"/>
        <end position="192"/>
    </location>
</feature>
<keyword evidence="1" id="KW-0732">Signal</keyword>
<dbReference type="Proteomes" id="UP000215383">
    <property type="component" value="Chromosome 1"/>
</dbReference>
<evidence type="ECO:0000313" key="3">
    <source>
        <dbReference type="Proteomes" id="UP000215383"/>
    </source>
</evidence>